<dbReference type="InterPro" id="IPR008991">
    <property type="entry name" value="Translation_prot_SH3-like_sf"/>
</dbReference>
<dbReference type="GO" id="GO:1990904">
    <property type="term" value="C:ribonucleoprotein complex"/>
    <property type="evidence" value="ECO:0007669"/>
    <property type="project" value="UniProtKB-KW"/>
</dbReference>
<dbReference type="InterPro" id="IPR005825">
    <property type="entry name" value="Ribosomal_uL24_CS"/>
</dbReference>
<organism evidence="5 6">
    <name type="scientific">Ramazzottius varieornatus</name>
    <name type="common">Water bear</name>
    <name type="synonym">Tardigrade</name>
    <dbReference type="NCBI Taxonomy" id="947166"/>
    <lineage>
        <taxon>Eukaryota</taxon>
        <taxon>Metazoa</taxon>
        <taxon>Ecdysozoa</taxon>
        <taxon>Tardigrada</taxon>
        <taxon>Eutardigrada</taxon>
        <taxon>Parachela</taxon>
        <taxon>Hypsibioidea</taxon>
        <taxon>Ramazzottiidae</taxon>
        <taxon>Ramazzottius</taxon>
    </lineage>
</organism>
<dbReference type="GO" id="GO:0005840">
    <property type="term" value="C:ribosome"/>
    <property type="evidence" value="ECO:0007669"/>
    <property type="project" value="UniProtKB-KW"/>
</dbReference>
<dbReference type="STRING" id="947166.A0A1D1V4Y0"/>
<dbReference type="GO" id="GO:0006412">
    <property type="term" value="P:translation"/>
    <property type="evidence" value="ECO:0007669"/>
    <property type="project" value="InterPro"/>
</dbReference>
<dbReference type="CDD" id="cd06089">
    <property type="entry name" value="KOW_RPL26"/>
    <property type="match status" value="1"/>
</dbReference>
<feature type="domain" description="Large ribosomal subunit protein uL24 C-terminal" evidence="4">
    <location>
        <begin position="173"/>
        <end position="222"/>
    </location>
</feature>
<keyword evidence="6" id="KW-1185">Reference proteome</keyword>
<evidence type="ECO:0000313" key="5">
    <source>
        <dbReference type="EMBL" id="GAU96799.1"/>
    </source>
</evidence>
<dbReference type="SUPFAM" id="SSF50104">
    <property type="entry name" value="Translation proteins SH3-like domain"/>
    <property type="match status" value="1"/>
</dbReference>
<dbReference type="InterPro" id="IPR041988">
    <property type="entry name" value="Ribosomal_uL24_KOW"/>
</dbReference>
<evidence type="ECO:0000256" key="1">
    <source>
        <dbReference type="ARBA" id="ARBA00010618"/>
    </source>
</evidence>
<name>A0A1D1V4Y0_RAMVA</name>
<evidence type="ECO:0000256" key="3">
    <source>
        <dbReference type="ARBA" id="ARBA00023274"/>
    </source>
</evidence>
<dbReference type="AlphaFoldDB" id="A0A1D1V4Y0"/>
<protein>
    <recommendedName>
        <fullName evidence="4">Large ribosomal subunit protein uL24 C-terminal domain-containing protein</fullName>
    </recommendedName>
</protein>
<gene>
    <name evidence="5" type="primary">RvY_08187-1</name>
    <name evidence="5" type="synonym">RvY_08187.1</name>
    <name evidence="5" type="ORF">RvY_08187</name>
</gene>
<dbReference type="InterPro" id="IPR014722">
    <property type="entry name" value="Rib_uL2_dom2"/>
</dbReference>
<dbReference type="GO" id="GO:0003735">
    <property type="term" value="F:structural constituent of ribosome"/>
    <property type="evidence" value="ECO:0007669"/>
    <property type="project" value="InterPro"/>
</dbReference>
<reference evidence="5 6" key="1">
    <citation type="journal article" date="2016" name="Nat. Commun.">
        <title>Extremotolerant tardigrade genome and improved radiotolerance of human cultured cells by tardigrade-unique protein.</title>
        <authorList>
            <person name="Hashimoto T."/>
            <person name="Horikawa D.D."/>
            <person name="Saito Y."/>
            <person name="Kuwahara H."/>
            <person name="Kozuka-Hata H."/>
            <person name="Shin-I T."/>
            <person name="Minakuchi Y."/>
            <person name="Ohishi K."/>
            <person name="Motoyama A."/>
            <person name="Aizu T."/>
            <person name="Enomoto A."/>
            <person name="Kondo K."/>
            <person name="Tanaka S."/>
            <person name="Hara Y."/>
            <person name="Koshikawa S."/>
            <person name="Sagara H."/>
            <person name="Miura T."/>
            <person name="Yokobori S."/>
            <person name="Miyagawa K."/>
            <person name="Suzuki Y."/>
            <person name="Kubo T."/>
            <person name="Oyama M."/>
            <person name="Kohara Y."/>
            <person name="Fujiyama A."/>
            <person name="Arakawa K."/>
            <person name="Katayama T."/>
            <person name="Toyoda A."/>
            <person name="Kunieda T."/>
        </authorList>
    </citation>
    <scope>NUCLEOTIDE SEQUENCE [LARGE SCALE GENOMIC DNA]</scope>
    <source>
        <strain evidence="5 6">YOKOZUNA-1</strain>
    </source>
</reference>
<dbReference type="Pfam" id="PF17136">
    <property type="entry name" value="ribosomal_L24"/>
    <property type="match status" value="1"/>
</dbReference>
<dbReference type="Proteomes" id="UP000186922">
    <property type="component" value="Unassembled WGS sequence"/>
</dbReference>
<dbReference type="InterPro" id="IPR003256">
    <property type="entry name" value="Ribosomal_uL24"/>
</dbReference>
<dbReference type="OrthoDB" id="359154at2759"/>
<dbReference type="InterPro" id="IPR057264">
    <property type="entry name" value="Ribosomal_uL24_C"/>
</dbReference>
<sequence length="286" mass="33551">MHHCLHRPTLLTGIEIVILPDGALPLPDLARTQRRPGDLYCCSYSLAMVRITLPRLDTYFRNFPKTYVEREKGLKRHPDYKRYNYRYTEHRPWSMEEKLENSVNRKIGPHNRLVHVPLPEFHVYRGDMVQILIGRDKGKRGEVVQTVKERNWCFVGGKNLKYETYGKFEGMPGKVVAKEMPLDVATEVALIDPVDNSATEIEWRYTEQGERVRVSKRTGRIIPKPMVAQETYEFKSRATYRDEPKDTLKKEVTEVTFKPSLLTFEQDIMQQMGIVENGKQPQTFWY</sequence>
<keyword evidence="2" id="KW-0689">Ribosomal protein</keyword>
<evidence type="ECO:0000256" key="2">
    <source>
        <dbReference type="ARBA" id="ARBA00022980"/>
    </source>
</evidence>
<evidence type="ECO:0000259" key="4">
    <source>
        <dbReference type="Pfam" id="PF17136"/>
    </source>
</evidence>
<comment type="similarity">
    <text evidence="1">Belongs to the universal ribosomal protein uL24 family.</text>
</comment>
<dbReference type="NCBIfam" id="TIGR01079">
    <property type="entry name" value="rplX_bact"/>
    <property type="match status" value="1"/>
</dbReference>
<accession>A0A1D1V4Y0</accession>
<dbReference type="EMBL" id="BDGG01000003">
    <property type="protein sequence ID" value="GAU96799.1"/>
    <property type="molecule type" value="Genomic_DNA"/>
</dbReference>
<dbReference type="GO" id="GO:0003723">
    <property type="term" value="F:RNA binding"/>
    <property type="evidence" value="ECO:0007669"/>
    <property type="project" value="InterPro"/>
</dbReference>
<dbReference type="PANTHER" id="PTHR12903">
    <property type="entry name" value="MITOCHONDRIAL RIBOSOMAL PROTEIN L24"/>
    <property type="match status" value="1"/>
</dbReference>
<comment type="caution">
    <text evidence="5">The sequence shown here is derived from an EMBL/GenBank/DDBJ whole genome shotgun (WGS) entry which is preliminary data.</text>
</comment>
<dbReference type="PROSITE" id="PS01108">
    <property type="entry name" value="RIBOSOMAL_L24"/>
    <property type="match status" value="1"/>
</dbReference>
<dbReference type="Gene3D" id="2.30.30.30">
    <property type="match status" value="1"/>
</dbReference>
<evidence type="ECO:0000313" key="6">
    <source>
        <dbReference type="Proteomes" id="UP000186922"/>
    </source>
</evidence>
<keyword evidence="3" id="KW-0687">Ribonucleoprotein</keyword>
<proteinExistence type="inferred from homology"/>